<gene>
    <name evidence="1" type="ORF">BLNAU_9865</name>
</gene>
<evidence type="ECO:0000313" key="1">
    <source>
        <dbReference type="EMBL" id="KAK2955136.1"/>
    </source>
</evidence>
<sequence length="257" mass="28814">MGIDHLIRIVESCVHIAHQAALEEIGVAAAVDAFNHREMIFQKVILPSFQFLCFLITNRHILNESLLLSFMELLGTIIQITPLHRPTLEFVLASPILIAFSSLLSFSEDDCLKNIAINKFNNSLAQLKRHGPAVEQSGKRILQSLVSEGFEEYVEQLILHDRHGVCYTDLAAMSALNVHFVGGGNVTIDVPEGSFRIDTHTTPHTNASCSENGRDQMVICWSTQAFQGVVSPRYEFWNLFVKSHIRTITLCRPCSLR</sequence>
<accession>A0ABQ9XUG7</accession>
<proteinExistence type="predicted"/>
<comment type="caution">
    <text evidence="1">The sequence shown here is derived from an EMBL/GenBank/DDBJ whole genome shotgun (WGS) entry which is preliminary data.</text>
</comment>
<name>A0ABQ9XUG7_9EUKA</name>
<keyword evidence="2" id="KW-1185">Reference proteome</keyword>
<dbReference type="EMBL" id="JARBJD010000070">
    <property type="protein sequence ID" value="KAK2955136.1"/>
    <property type="molecule type" value="Genomic_DNA"/>
</dbReference>
<reference evidence="1 2" key="1">
    <citation type="journal article" date="2022" name="bioRxiv">
        <title>Genomics of Preaxostyla Flagellates Illuminates Evolutionary Transitions and the Path Towards Mitochondrial Loss.</title>
        <authorList>
            <person name="Novak L.V.F."/>
            <person name="Treitli S.C."/>
            <person name="Pyrih J."/>
            <person name="Halakuc P."/>
            <person name="Pipaliya S.V."/>
            <person name="Vacek V."/>
            <person name="Brzon O."/>
            <person name="Soukal P."/>
            <person name="Eme L."/>
            <person name="Dacks J.B."/>
            <person name="Karnkowska A."/>
            <person name="Elias M."/>
            <person name="Hampl V."/>
        </authorList>
    </citation>
    <scope>NUCLEOTIDE SEQUENCE [LARGE SCALE GENOMIC DNA]</scope>
    <source>
        <strain evidence="1">NAU3</strain>
        <tissue evidence="1">Gut</tissue>
    </source>
</reference>
<organism evidence="1 2">
    <name type="scientific">Blattamonas nauphoetae</name>
    <dbReference type="NCBI Taxonomy" id="2049346"/>
    <lineage>
        <taxon>Eukaryota</taxon>
        <taxon>Metamonada</taxon>
        <taxon>Preaxostyla</taxon>
        <taxon>Oxymonadida</taxon>
        <taxon>Blattamonas</taxon>
    </lineage>
</organism>
<protein>
    <submittedName>
        <fullName evidence="1">Uncharacterized protein</fullName>
    </submittedName>
</protein>
<evidence type="ECO:0000313" key="2">
    <source>
        <dbReference type="Proteomes" id="UP001281761"/>
    </source>
</evidence>
<dbReference type="Proteomes" id="UP001281761">
    <property type="component" value="Unassembled WGS sequence"/>
</dbReference>